<evidence type="ECO:0000313" key="4">
    <source>
        <dbReference type="Proteomes" id="UP000815325"/>
    </source>
</evidence>
<dbReference type="Proteomes" id="UP000815325">
    <property type="component" value="Unassembled WGS sequence"/>
</dbReference>
<comment type="caution">
    <text evidence="3">The sequence shown here is derived from an EMBL/GenBank/DDBJ whole genome shotgun (WGS) entry which is preliminary data.</text>
</comment>
<feature type="domain" description="Sec7/BIG1-like C-terminal" evidence="2">
    <location>
        <begin position="191"/>
        <end position="328"/>
    </location>
</feature>
<evidence type="ECO:0000256" key="1">
    <source>
        <dbReference type="SAM" id="MobiDB-lite"/>
    </source>
</evidence>
<dbReference type="InterPro" id="IPR046455">
    <property type="entry name" value="Sec7/BIG1-like_C"/>
</dbReference>
<reference evidence="3" key="1">
    <citation type="submission" date="2017-08" db="EMBL/GenBank/DDBJ databases">
        <authorList>
            <person name="Polle J.E."/>
            <person name="Barry K."/>
            <person name="Cushman J."/>
            <person name="Schmutz J."/>
            <person name="Tran D."/>
            <person name="Hathwaick L.T."/>
            <person name="Yim W.C."/>
            <person name="Jenkins J."/>
            <person name="Mckie-Krisberg Z.M."/>
            <person name="Prochnik S."/>
            <person name="Lindquist E."/>
            <person name="Dockter R.B."/>
            <person name="Adam C."/>
            <person name="Molina H."/>
            <person name="Bunkerborg J."/>
            <person name="Jin E."/>
            <person name="Buchheim M."/>
            <person name="Magnuson J."/>
        </authorList>
    </citation>
    <scope>NUCLEOTIDE SEQUENCE</scope>
    <source>
        <strain evidence="3">CCAP 19/18</strain>
    </source>
</reference>
<dbReference type="EMBL" id="MU069700">
    <property type="protein sequence ID" value="KAF5835548.1"/>
    <property type="molecule type" value="Genomic_DNA"/>
</dbReference>
<gene>
    <name evidence="3" type="ORF">DUNSADRAFT_7247</name>
</gene>
<proteinExistence type="predicted"/>
<feature type="compositionally biased region" description="Low complexity" evidence="1">
    <location>
        <begin position="77"/>
        <end position="90"/>
    </location>
</feature>
<dbReference type="Pfam" id="PF20252">
    <property type="entry name" value="BIG2_C"/>
    <property type="match status" value="1"/>
</dbReference>
<sequence>MLPQMLQLLHSFVTRAHQSLASIGVAALIRLINLASPKMQEQAWQEVTQFLLQVVREVSPSATDIINPHRHHQQQLPPSSSHGASSPDSPFAHAAGERDSSISSTPHSSGTAANGDEQGPSSFVPGLKLSSSARMWRGFNLREGAGARRLAKFRCQAAVQLLLVQGCTDVYSKQYGYLPFVALSNILQATDPPLLRLEAEASHAYLSVLMHVLSYSKDTTDIKGRCGATPRMVRLCTSTLERFAQGRTPDNCSIVVGRTSFGVSVLMAAPPVEYAPFGTLVAAALRALSTFDEATFAAHLPTFFPLLTALMRTDHAPPEVLRILADLFAKRVGPVMGVAAAAATKEAASNAAVSQ</sequence>
<protein>
    <recommendedName>
        <fullName evidence="2">Sec7/BIG1-like C-terminal domain-containing protein</fullName>
    </recommendedName>
</protein>
<feature type="region of interest" description="Disordered" evidence="1">
    <location>
        <begin position="70"/>
        <end position="124"/>
    </location>
</feature>
<evidence type="ECO:0000259" key="2">
    <source>
        <dbReference type="Pfam" id="PF20252"/>
    </source>
</evidence>
<evidence type="ECO:0000313" key="3">
    <source>
        <dbReference type="EMBL" id="KAF5835548.1"/>
    </source>
</evidence>
<accession>A0ABQ7GLR0</accession>
<name>A0ABQ7GLR0_DUNSA</name>
<organism evidence="3 4">
    <name type="scientific">Dunaliella salina</name>
    <name type="common">Green alga</name>
    <name type="synonym">Protococcus salinus</name>
    <dbReference type="NCBI Taxonomy" id="3046"/>
    <lineage>
        <taxon>Eukaryota</taxon>
        <taxon>Viridiplantae</taxon>
        <taxon>Chlorophyta</taxon>
        <taxon>core chlorophytes</taxon>
        <taxon>Chlorophyceae</taxon>
        <taxon>CS clade</taxon>
        <taxon>Chlamydomonadales</taxon>
        <taxon>Dunaliellaceae</taxon>
        <taxon>Dunaliella</taxon>
    </lineage>
</organism>
<keyword evidence="4" id="KW-1185">Reference proteome</keyword>